<dbReference type="PANTHER" id="PTHR43468">
    <property type="match status" value="1"/>
</dbReference>
<evidence type="ECO:0000256" key="2">
    <source>
        <dbReference type="ARBA" id="ARBA00022679"/>
    </source>
</evidence>
<feature type="signal peptide" evidence="6">
    <location>
        <begin position="1"/>
        <end position="27"/>
    </location>
</feature>
<reference evidence="9" key="1">
    <citation type="journal article" date="2023" name="Commun. Biol.">
        <title>Genome analysis of Parmales, the sister group of diatoms, reveals the evolutionary specialization of diatoms from phago-mixotrophs to photoautotrophs.</title>
        <authorList>
            <person name="Ban H."/>
            <person name="Sato S."/>
            <person name="Yoshikawa S."/>
            <person name="Yamada K."/>
            <person name="Nakamura Y."/>
            <person name="Ichinomiya M."/>
            <person name="Sato N."/>
            <person name="Blanc-Mathieu R."/>
            <person name="Endo H."/>
            <person name="Kuwata A."/>
            <person name="Ogata H."/>
        </authorList>
    </citation>
    <scope>NUCLEOTIDE SEQUENCE [LARGE SCALE GENOMIC DNA]</scope>
    <source>
        <strain evidence="9">NIES 3701</strain>
    </source>
</reference>
<name>A0A9W7EJU7_9STRA</name>
<keyword evidence="2" id="KW-0808">Transferase</keyword>
<accession>A0A9W7EJU7</accession>
<keyword evidence="6" id="KW-0732">Signal</keyword>
<keyword evidence="1" id="KW-0328">Glycosyltransferase</keyword>
<dbReference type="NCBIfam" id="TIGR00430">
    <property type="entry name" value="Q_tRNA_tgt"/>
    <property type="match status" value="1"/>
</dbReference>
<dbReference type="InterPro" id="IPR004803">
    <property type="entry name" value="TGT"/>
</dbReference>
<evidence type="ECO:0000313" key="9">
    <source>
        <dbReference type="Proteomes" id="UP001165085"/>
    </source>
</evidence>
<evidence type="ECO:0000256" key="6">
    <source>
        <dbReference type="SAM" id="SignalP"/>
    </source>
</evidence>
<evidence type="ECO:0000259" key="7">
    <source>
        <dbReference type="Pfam" id="PF01702"/>
    </source>
</evidence>
<feature type="compositionally biased region" description="Pro residues" evidence="5">
    <location>
        <begin position="88"/>
        <end position="97"/>
    </location>
</feature>
<dbReference type="GO" id="GO:0006400">
    <property type="term" value="P:tRNA modification"/>
    <property type="evidence" value="ECO:0007669"/>
    <property type="project" value="InterPro"/>
</dbReference>
<gene>
    <name evidence="8" type="ORF">TrST_g8934</name>
</gene>
<proteinExistence type="predicted"/>
<evidence type="ECO:0000256" key="4">
    <source>
        <dbReference type="ARBA" id="ARBA00022723"/>
    </source>
</evidence>
<evidence type="ECO:0000256" key="1">
    <source>
        <dbReference type="ARBA" id="ARBA00022676"/>
    </source>
</evidence>
<dbReference type="InterPro" id="IPR002616">
    <property type="entry name" value="tRNA_ribo_trans-like"/>
</dbReference>
<feature type="region of interest" description="Disordered" evidence="5">
    <location>
        <begin position="46"/>
        <end position="97"/>
    </location>
</feature>
<feature type="chain" id="PRO_5040961318" description="tRNA-guanine(15) transglycosylase-like domain-containing protein" evidence="6">
    <location>
        <begin position="28"/>
        <end position="509"/>
    </location>
</feature>
<protein>
    <recommendedName>
        <fullName evidence="7">tRNA-guanine(15) transglycosylase-like domain-containing protein</fullName>
    </recommendedName>
</protein>
<organism evidence="8 9">
    <name type="scientific">Triparma strigata</name>
    <dbReference type="NCBI Taxonomy" id="1606541"/>
    <lineage>
        <taxon>Eukaryota</taxon>
        <taxon>Sar</taxon>
        <taxon>Stramenopiles</taxon>
        <taxon>Ochrophyta</taxon>
        <taxon>Bolidophyceae</taxon>
        <taxon>Parmales</taxon>
        <taxon>Triparmaceae</taxon>
        <taxon>Triparma</taxon>
    </lineage>
</organism>
<evidence type="ECO:0000256" key="3">
    <source>
        <dbReference type="ARBA" id="ARBA00022694"/>
    </source>
</evidence>
<keyword evidence="4" id="KW-0479">Metal-binding</keyword>
<dbReference type="PANTHER" id="PTHR43468:SF1">
    <property type="entry name" value="TRNA-GUANOSINE(34) QUEUINE TRANSGLYCOSYLASE"/>
    <property type="match status" value="1"/>
</dbReference>
<dbReference type="SUPFAM" id="SSF51713">
    <property type="entry name" value="tRNA-guanine transglycosylase"/>
    <property type="match status" value="1"/>
</dbReference>
<dbReference type="AlphaFoldDB" id="A0A9W7EJU7"/>
<dbReference type="InterPro" id="IPR036511">
    <property type="entry name" value="TGT-like_sf"/>
</dbReference>
<dbReference type="Proteomes" id="UP001165085">
    <property type="component" value="Unassembled WGS sequence"/>
</dbReference>
<feature type="compositionally biased region" description="Low complexity" evidence="5">
    <location>
        <begin position="56"/>
        <end position="73"/>
    </location>
</feature>
<sequence>MRSQCHYFLFITMFTFTLLTTFTPSTSLNISKLMPFRPGFRRLFRSPSTTTKSISNNNNNNNNKGITSAPSRSKTTKAAKARRLATKIPPPPPPLPSAFPPESFLPKPFFTQEVLHSSSKPGSKARVTRITTPHGSFLTPSFVAVATNGALKALTIPSARKSKQDLIFCNSYHLLLQPGPEVIKEAGGIHKFMGMREDDGTMKPIITDSGGFQVFSLKYGTVYEDLKTDNRSGSFNSDLDPKISQKGTQKVTEEGVIFTSYRDGAKVLLTPESTILAQKDYGSDIIIPLDELPSYDTSLEDLRKSVDLTHRWEGRSLIEHYKNVKNQAIYGVVHGGVSKEIRSQSLEYLSGLPFDGFAVGGSLGGNREEMKEMLEYVMGEYRVIEETKFGRSKPVHLLGIADESSILQTVSLGIDTYDSCFPTRLARHGTLLTRSGKLHIKSSKHSKSYGIPIDEECECETCKRYDRAYLNHLLKAKEPVFYELATQHNLRYMNDLMEGIREKIMNDEI</sequence>
<dbReference type="Gene3D" id="3.20.20.105">
    <property type="entry name" value="Queuine tRNA-ribosyltransferase-like"/>
    <property type="match status" value="1"/>
</dbReference>
<dbReference type="EMBL" id="BRXY01000259">
    <property type="protein sequence ID" value="GMH81663.1"/>
    <property type="molecule type" value="Genomic_DNA"/>
</dbReference>
<dbReference type="GO" id="GO:0046872">
    <property type="term" value="F:metal ion binding"/>
    <property type="evidence" value="ECO:0007669"/>
    <property type="project" value="UniProtKB-KW"/>
</dbReference>
<dbReference type="GO" id="GO:0008479">
    <property type="term" value="F:tRNA-guanosine(34) queuine transglycosylase activity"/>
    <property type="evidence" value="ECO:0007669"/>
    <property type="project" value="InterPro"/>
</dbReference>
<keyword evidence="3" id="KW-0819">tRNA processing</keyword>
<feature type="compositionally biased region" description="Polar residues" evidence="5">
    <location>
        <begin position="46"/>
        <end position="55"/>
    </location>
</feature>
<dbReference type="OrthoDB" id="10249838at2759"/>
<dbReference type="NCBIfam" id="TIGR00449">
    <property type="entry name" value="tgt_general"/>
    <property type="match status" value="1"/>
</dbReference>
<evidence type="ECO:0000256" key="5">
    <source>
        <dbReference type="SAM" id="MobiDB-lite"/>
    </source>
</evidence>
<evidence type="ECO:0000313" key="8">
    <source>
        <dbReference type="EMBL" id="GMH81663.1"/>
    </source>
</evidence>
<dbReference type="Pfam" id="PF01702">
    <property type="entry name" value="TGT"/>
    <property type="match status" value="1"/>
</dbReference>
<feature type="compositionally biased region" description="Basic residues" evidence="5">
    <location>
        <begin position="74"/>
        <end position="85"/>
    </location>
</feature>
<comment type="caution">
    <text evidence="8">The sequence shown here is derived from an EMBL/GenBank/DDBJ whole genome shotgun (WGS) entry which is preliminary data.</text>
</comment>
<keyword evidence="9" id="KW-1185">Reference proteome</keyword>
<feature type="domain" description="tRNA-guanine(15) transglycosylase-like" evidence="7">
    <location>
        <begin position="124"/>
        <end position="508"/>
    </location>
</feature>